<dbReference type="InterPro" id="IPR019545">
    <property type="entry name" value="DM13_domain"/>
</dbReference>
<dbReference type="Pfam" id="PF10517">
    <property type="entry name" value="DM13"/>
    <property type="match status" value="1"/>
</dbReference>
<evidence type="ECO:0000313" key="3">
    <source>
        <dbReference type="Proteomes" id="UP001056890"/>
    </source>
</evidence>
<evidence type="ECO:0000313" key="2">
    <source>
        <dbReference type="EMBL" id="USV57539.1"/>
    </source>
</evidence>
<reference evidence="2" key="1">
    <citation type="submission" date="2022-06" db="EMBL/GenBank/DDBJ databases">
        <title>Complete Genome of Aeromonas sp. Strain SOD01 Isolated from an Urban Freshwater Stream.</title>
        <authorList>
            <person name="Williams L.E."/>
            <person name="Brysgel T."/>
            <person name="Capestro E.M."/>
            <person name="Foltz G.V."/>
            <person name="Gardner A.E."/>
            <person name="Ingrassia J."/>
            <person name="Peterson E."/>
            <person name="Arruda J."/>
            <person name="Flaherty I."/>
            <person name="Hunt M."/>
            <person name="Pappas G."/>
            <person name="Ramsaran S."/>
            <person name="Rocha M."/>
        </authorList>
    </citation>
    <scope>NUCLEOTIDE SEQUENCE</scope>
    <source>
        <strain evidence="2">SOD01</strain>
    </source>
</reference>
<dbReference type="EMBL" id="CP099717">
    <property type="protein sequence ID" value="USV57539.1"/>
    <property type="molecule type" value="Genomic_DNA"/>
</dbReference>
<name>A0AAE9MFU1_9GAMM</name>
<feature type="domain" description="DM13" evidence="1">
    <location>
        <begin position="53"/>
        <end position="158"/>
    </location>
</feature>
<organism evidence="2 3">
    <name type="scientific">Aeromonas encheleia</name>
    <dbReference type="NCBI Taxonomy" id="73010"/>
    <lineage>
        <taxon>Bacteria</taxon>
        <taxon>Pseudomonadati</taxon>
        <taxon>Pseudomonadota</taxon>
        <taxon>Gammaproteobacteria</taxon>
        <taxon>Aeromonadales</taxon>
        <taxon>Aeromonadaceae</taxon>
        <taxon>Aeromonas</taxon>
    </lineage>
</organism>
<dbReference type="PROSITE" id="PS51549">
    <property type="entry name" value="DM13"/>
    <property type="match status" value="1"/>
</dbReference>
<gene>
    <name evidence="2" type="ORF">NHF51_19910</name>
</gene>
<keyword evidence="3" id="KW-1185">Reference proteome</keyword>
<protein>
    <submittedName>
        <fullName evidence="2">DM13 domain-containing protein</fullName>
    </submittedName>
</protein>
<proteinExistence type="predicted"/>
<evidence type="ECO:0000259" key="1">
    <source>
        <dbReference type="PROSITE" id="PS51549"/>
    </source>
</evidence>
<dbReference type="Proteomes" id="UP001056890">
    <property type="component" value="Chromosome"/>
</dbReference>
<dbReference type="AlphaFoldDB" id="A0AAE9MFU1"/>
<sequence>MQRKTLALLLATHLLIGGAGFAAGIYLLPILIAPPAPADAQVAASQQQASFSGTFRRDLKDSDRLHWGEGKVSIGPHAISLMGKLAPGPDYRLYLSPEFVETEADFARLKGQMVQVGSVKTFDNFIVPLPAGIDPARYSSVIVWCETFGQFITAARYR</sequence>
<accession>A0AAE9MFU1</accession>
<dbReference type="RefSeq" id="WP_252995274.1">
    <property type="nucleotide sequence ID" value="NZ_CP099717.1"/>
</dbReference>